<feature type="compositionally biased region" description="Acidic residues" evidence="1">
    <location>
        <begin position="572"/>
        <end position="588"/>
    </location>
</feature>
<dbReference type="Pfam" id="PF09299">
    <property type="entry name" value="Mu-transpos_C"/>
    <property type="match status" value="1"/>
</dbReference>
<keyword evidence="4" id="KW-1185">Reference proteome</keyword>
<dbReference type="InterPro" id="IPR012337">
    <property type="entry name" value="RNaseH-like_sf"/>
</dbReference>
<dbReference type="InterPro" id="IPR001584">
    <property type="entry name" value="Integrase_cat-core"/>
</dbReference>
<dbReference type="Gene3D" id="3.30.420.10">
    <property type="entry name" value="Ribonuclease H-like superfamily/Ribonuclease H"/>
    <property type="match status" value="1"/>
</dbReference>
<evidence type="ECO:0000313" key="4">
    <source>
        <dbReference type="Proteomes" id="UP001212421"/>
    </source>
</evidence>
<evidence type="ECO:0000259" key="2">
    <source>
        <dbReference type="PROSITE" id="PS50994"/>
    </source>
</evidence>
<feature type="domain" description="Integrase catalytic" evidence="2">
    <location>
        <begin position="164"/>
        <end position="394"/>
    </location>
</feature>
<dbReference type="Proteomes" id="UP001212421">
    <property type="component" value="Chromosome"/>
</dbReference>
<organism evidence="3 4">
    <name type="scientific">Cryobacterium breve</name>
    <dbReference type="NCBI Taxonomy" id="1259258"/>
    <lineage>
        <taxon>Bacteria</taxon>
        <taxon>Bacillati</taxon>
        <taxon>Actinomycetota</taxon>
        <taxon>Actinomycetes</taxon>
        <taxon>Micrococcales</taxon>
        <taxon>Microbacteriaceae</taxon>
        <taxon>Cryobacterium</taxon>
    </lineage>
</organism>
<dbReference type="SUPFAM" id="SSF53098">
    <property type="entry name" value="Ribonuclease H-like"/>
    <property type="match status" value="1"/>
</dbReference>
<dbReference type="RefSeq" id="WP_281533628.1">
    <property type="nucleotide sequence ID" value="NZ_CP075584.1"/>
</dbReference>
<reference evidence="3 4" key="1">
    <citation type="submission" date="2021-05" db="EMBL/GenBank/DDBJ databases">
        <authorList>
            <person name="Kumar R."/>
            <person name="Kumar A."/>
            <person name="Mukhia S."/>
        </authorList>
    </citation>
    <scope>NUCLEOTIDE SEQUENCE [LARGE SCALE GENOMIC DNA]</scope>
    <source>
        <strain evidence="3 4">ERMR7:08</strain>
    </source>
</reference>
<dbReference type="InterPro" id="IPR036397">
    <property type="entry name" value="RNaseH_sf"/>
</dbReference>
<protein>
    <submittedName>
        <fullName evidence="3">DDE-type integrase/transposase/recombinase</fullName>
    </submittedName>
</protein>
<dbReference type="PROSITE" id="PS50994">
    <property type="entry name" value="INTEGRASE"/>
    <property type="match status" value="1"/>
</dbReference>
<evidence type="ECO:0000313" key="3">
    <source>
        <dbReference type="EMBL" id="WBM79117.1"/>
    </source>
</evidence>
<feature type="compositionally biased region" description="Basic and acidic residues" evidence="1">
    <location>
        <begin position="8"/>
        <end position="18"/>
    </location>
</feature>
<name>A0ABY7NBG3_9MICO</name>
<accession>A0ABY7NBG3</accession>
<evidence type="ECO:0000256" key="1">
    <source>
        <dbReference type="SAM" id="MobiDB-lite"/>
    </source>
</evidence>
<gene>
    <name evidence="3" type="ORF">KIV56_11505</name>
</gene>
<sequence>MVSGLRPNDPDQPPRPEYDPATTTLNQRIASKVEELQRMGLPASRATLIRKRRAYERGGLAALIDGRSLRKESPLDRADRRVIDTLTTLIGAETYDSTGTGRRLQDRLKAELLIAYPGQAVTVPSEATLYRYVGYLTKGKYTTGSAQTRRTAANTPKRPFGTARRMRPGQEVQIDSSPWDVLVRDEDGNMTRAVLTIMIDVATRSIIASSVRSTAAKGVDHAFLLAQCLVPRPLRPGNEELWRLTARRMPWADRTPEEKRARLDLTRPFIYPDRIMMDNGRDFRSKVFESACRKFNVSLTYSAPHTPTDKAVVERTFHSIKTLFAQDLPGYKGGSVAERGDRVEKGALLDVVALAERFDEWVTRVWQNTPHGSLRDPMYPTVKLTPNEMYNASYDLAGRLPLPLSAEDYIELMPVQWRTIQPAGVQFNNLYYDCIELQPFRNQPSNHPKHDNKWEVHSNPYDPRAIWVRHPDGHWMECVCRDESTNRQPFADEILQDAVALAVIRTGADADALKAVSADIKKRAAASAITITNAEARKARALELAAIEQTPFPATTPPSAPTIPSTEPLGTDQDDEDDDYSTDIDFETLSEMRGKN</sequence>
<feature type="region of interest" description="Disordered" evidence="1">
    <location>
        <begin position="1"/>
        <end position="22"/>
    </location>
</feature>
<feature type="region of interest" description="Disordered" evidence="1">
    <location>
        <begin position="549"/>
        <end position="596"/>
    </location>
</feature>
<dbReference type="EMBL" id="CP075584">
    <property type="protein sequence ID" value="WBM79117.1"/>
    <property type="molecule type" value="Genomic_DNA"/>
</dbReference>
<proteinExistence type="predicted"/>
<dbReference type="InterPro" id="IPR015378">
    <property type="entry name" value="Transposase-like_Mu_C"/>
</dbReference>